<keyword evidence="4 9" id="KW-0813">Transport</keyword>
<comment type="function">
    <text evidence="9">Transmembrane (T) component of an energy-coupling factor (ECF) ABC-transporter complex. Unlike classic ABC transporters this ECF transporter provides the energy necessary to transport a number of different substrates.</text>
</comment>
<evidence type="ECO:0000256" key="4">
    <source>
        <dbReference type="ARBA" id="ARBA00022448"/>
    </source>
</evidence>
<keyword evidence="11" id="KW-1185">Reference proteome</keyword>
<evidence type="ECO:0000313" key="11">
    <source>
        <dbReference type="Proteomes" id="UP000321440"/>
    </source>
</evidence>
<evidence type="ECO:0000256" key="1">
    <source>
        <dbReference type="ARBA" id="ARBA00004651"/>
    </source>
</evidence>
<feature type="transmembrane region" description="Helical" evidence="9">
    <location>
        <begin position="113"/>
        <end position="132"/>
    </location>
</feature>
<dbReference type="InterPro" id="IPR051611">
    <property type="entry name" value="ECF_transporter_component"/>
</dbReference>
<evidence type="ECO:0000256" key="8">
    <source>
        <dbReference type="ARBA" id="ARBA00023136"/>
    </source>
</evidence>
<protein>
    <recommendedName>
        <fullName evidence="3 9">Energy-coupling factor transporter transmembrane protein EcfT</fullName>
        <shortName evidence="9">ECF transporter T component EcfT</shortName>
    </recommendedName>
</protein>
<feature type="transmembrane region" description="Helical" evidence="9">
    <location>
        <begin position="24"/>
        <end position="43"/>
    </location>
</feature>
<comment type="caution">
    <text evidence="10">The sequence shown here is derived from an EMBL/GenBank/DDBJ whole genome shotgun (WGS) entry which is preliminary data.</text>
</comment>
<feature type="transmembrane region" description="Helical" evidence="9">
    <location>
        <begin position="245"/>
        <end position="263"/>
    </location>
</feature>
<evidence type="ECO:0000256" key="6">
    <source>
        <dbReference type="ARBA" id="ARBA00022692"/>
    </source>
</evidence>
<dbReference type="HAMAP" id="MF_01461">
    <property type="entry name" value="EcfT"/>
    <property type="match status" value="1"/>
</dbReference>
<feature type="transmembrane region" description="Helical" evidence="9">
    <location>
        <begin position="73"/>
        <end position="101"/>
    </location>
</feature>
<dbReference type="InterPro" id="IPR024919">
    <property type="entry name" value="EcfT"/>
</dbReference>
<evidence type="ECO:0000313" key="10">
    <source>
        <dbReference type="EMBL" id="GEN46937.1"/>
    </source>
</evidence>
<proteinExistence type="inferred from homology"/>
<comment type="subunit">
    <text evidence="9">Forms a stable energy-coupling factor (ECF) transporter complex composed of 2 membrane-embedded substrate-binding proteins (S component), 2 ATP-binding proteins (A component) and 2 transmembrane proteins (T component).</text>
</comment>
<accession>A0A511W7D3</accession>
<organism evidence="10 11">
    <name type="scientific">Alkalibacillus haloalkaliphilus</name>
    <dbReference type="NCBI Taxonomy" id="94136"/>
    <lineage>
        <taxon>Bacteria</taxon>
        <taxon>Bacillati</taxon>
        <taxon>Bacillota</taxon>
        <taxon>Bacilli</taxon>
        <taxon>Bacillales</taxon>
        <taxon>Bacillaceae</taxon>
        <taxon>Alkalibacillus</taxon>
    </lineage>
</organism>
<dbReference type="Proteomes" id="UP000321440">
    <property type="component" value="Unassembled WGS sequence"/>
</dbReference>
<dbReference type="PANTHER" id="PTHR34857">
    <property type="entry name" value="SLL0384 PROTEIN"/>
    <property type="match status" value="1"/>
</dbReference>
<keyword evidence="8 9" id="KW-0472">Membrane</keyword>
<evidence type="ECO:0000256" key="9">
    <source>
        <dbReference type="HAMAP-Rule" id="MF_01461"/>
    </source>
</evidence>
<dbReference type="CDD" id="cd16914">
    <property type="entry name" value="EcfT"/>
    <property type="match status" value="1"/>
</dbReference>
<reference evidence="10 11" key="1">
    <citation type="submission" date="2019-07" db="EMBL/GenBank/DDBJ databases">
        <title>Whole genome shotgun sequence of Alkalibacillus haloalkaliphilus NBRC 103110.</title>
        <authorList>
            <person name="Hosoyama A."/>
            <person name="Uohara A."/>
            <person name="Ohji S."/>
            <person name="Ichikawa N."/>
        </authorList>
    </citation>
    <scope>NUCLEOTIDE SEQUENCE [LARGE SCALE GENOMIC DNA]</scope>
    <source>
        <strain evidence="10 11">NBRC 103110</strain>
    </source>
</reference>
<evidence type="ECO:0000256" key="3">
    <source>
        <dbReference type="ARBA" id="ARBA00014042"/>
    </source>
</evidence>
<keyword evidence="6 9" id="KW-0812">Transmembrane</keyword>
<keyword evidence="5 9" id="KW-1003">Cell membrane</keyword>
<dbReference type="GO" id="GO:0005886">
    <property type="term" value="C:plasma membrane"/>
    <property type="evidence" value="ECO:0007669"/>
    <property type="project" value="UniProtKB-SubCell"/>
</dbReference>
<keyword evidence="7 9" id="KW-1133">Transmembrane helix</keyword>
<comment type="similarity">
    <text evidence="2 9">Belongs to the energy-coupling factor EcfT family.</text>
</comment>
<dbReference type="PANTHER" id="PTHR34857:SF2">
    <property type="entry name" value="SLL0384 PROTEIN"/>
    <property type="match status" value="1"/>
</dbReference>
<evidence type="ECO:0000256" key="7">
    <source>
        <dbReference type="ARBA" id="ARBA00022989"/>
    </source>
</evidence>
<dbReference type="EMBL" id="BJYA01000020">
    <property type="protein sequence ID" value="GEN46937.1"/>
    <property type="molecule type" value="Genomic_DNA"/>
</dbReference>
<dbReference type="GO" id="GO:0022857">
    <property type="term" value="F:transmembrane transporter activity"/>
    <property type="evidence" value="ECO:0007669"/>
    <property type="project" value="UniProtKB-UniRule"/>
</dbReference>
<comment type="subcellular location">
    <subcellularLocation>
        <location evidence="1 9">Cell membrane</location>
        <topology evidence="1 9">Multi-pass membrane protein</topology>
    </subcellularLocation>
</comment>
<dbReference type="OrthoDB" id="8075495at2"/>
<dbReference type="InterPro" id="IPR003339">
    <property type="entry name" value="ABC/ECF_trnsptr_transmembrane"/>
</dbReference>
<evidence type="ECO:0000256" key="5">
    <source>
        <dbReference type="ARBA" id="ARBA00022475"/>
    </source>
</evidence>
<dbReference type="AlphaFoldDB" id="A0A511W7D3"/>
<feature type="transmembrane region" description="Helical" evidence="9">
    <location>
        <begin position="152"/>
        <end position="172"/>
    </location>
</feature>
<sequence>MNQSLIIGQYVPGESVVHKIDPRLKLIIIFIFVIAVFMANNIWSYVSLYFFVFASVALSRIPVAYIFKGLKPVWWIIIITFMFHLFINSGGNVIVSFLGINVYEQGVFQGASIATRFFLLIILATLLTLSTTPIAVTDAVEALLKPLKKVRFPVHEIALMMSISLRFIPTFMQEMDKISKAQAARGLDYTKGKLKDRFKALLPLLIPLLISSFKRAEDLALAMEARGYQGEEGRTKLRQLSFSKIDYIVIISLIVFLVSFYMIRV</sequence>
<dbReference type="RefSeq" id="WP_146818181.1">
    <property type="nucleotide sequence ID" value="NZ_BJYA01000020.1"/>
</dbReference>
<gene>
    <name evidence="9 10" type="primary">ecfT</name>
    <name evidence="10" type="ORF">AHA02nite_27130</name>
</gene>
<name>A0A511W7D3_9BACI</name>
<evidence type="ECO:0000256" key="2">
    <source>
        <dbReference type="ARBA" id="ARBA00005660"/>
    </source>
</evidence>
<dbReference type="Pfam" id="PF02361">
    <property type="entry name" value="CbiQ"/>
    <property type="match status" value="1"/>
</dbReference>